<dbReference type="Proteomes" id="UP000011014">
    <property type="component" value="Unassembled WGS sequence"/>
</dbReference>
<name>E4YA23_OIKDI</name>
<proteinExistence type="predicted"/>
<protein>
    <submittedName>
        <fullName evidence="2">Uncharacterized protein</fullName>
    </submittedName>
</protein>
<gene>
    <name evidence="2" type="ORF">GSOID_T00030832001</name>
</gene>
<organism evidence="2">
    <name type="scientific">Oikopleura dioica</name>
    <name type="common">Tunicate</name>
    <dbReference type="NCBI Taxonomy" id="34765"/>
    <lineage>
        <taxon>Eukaryota</taxon>
        <taxon>Metazoa</taxon>
        <taxon>Chordata</taxon>
        <taxon>Tunicata</taxon>
        <taxon>Appendicularia</taxon>
        <taxon>Copelata</taxon>
        <taxon>Oikopleuridae</taxon>
        <taxon>Oikopleura</taxon>
    </lineage>
</organism>
<feature type="compositionally biased region" description="Basic and acidic residues" evidence="1">
    <location>
        <begin position="45"/>
        <end position="62"/>
    </location>
</feature>
<dbReference type="EMBL" id="FN654351">
    <property type="protein sequence ID" value="CBY32410.1"/>
    <property type="molecule type" value="Genomic_DNA"/>
</dbReference>
<feature type="region of interest" description="Disordered" evidence="1">
    <location>
        <begin position="15"/>
        <end position="88"/>
    </location>
</feature>
<evidence type="ECO:0000313" key="2">
    <source>
        <dbReference type="EMBL" id="CBY32410.1"/>
    </source>
</evidence>
<sequence>MPVVFVADLGSDLEGIGLAGDSLAPRGSFQSRRGRFGDGDQQSSRSDKRHLEHAKCNHDNRNNNDNNYNDNDDNYDNDGSSARGTNNRNNRRYRAFSLGLCCFFFEFFSNMFRFNLSQSLSH</sequence>
<evidence type="ECO:0000256" key="1">
    <source>
        <dbReference type="SAM" id="MobiDB-lite"/>
    </source>
</evidence>
<accession>E4YA23</accession>
<reference evidence="2" key="1">
    <citation type="journal article" date="2010" name="Science">
        <title>Plasticity of animal genome architecture unmasked by rapid evolution of a pelagic tunicate.</title>
        <authorList>
            <person name="Denoeud F."/>
            <person name="Henriet S."/>
            <person name="Mungpakdee S."/>
            <person name="Aury J.M."/>
            <person name="Da Silva C."/>
            <person name="Brinkmann H."/>
            <person name="Mikhaleva J."/>
            <person name="Olsen L.C."/>
            <person name="Jubin C."/>
            <person name="Canestro C."/>
            <person name="Bouquet J.M."/>
            <person name="Danks G."/>
            <person name="Poulain J."/>
            <person name="Campsteijn C."/>
            <person name="Adamski M."/>
            <person name="Cross I."/>
            <person name="Yadetie F."/>
            <person name="Muffato M."/>
            <person name="Louis A."/>
            <person name="Butcher S."/>
            <person name="Tsagkogeorga G."/>
            <person name="Konrad A."/>
            <person name="Singh S."/>
            <person name="Jensen M.F."/>
            <person name="Cong E.H."/>
            <person name="Eikeseth-Otteraa H."/>
            <person name="Noel B."/>
            <person name="Anthouard V."/>
            <person name="Porcel B.M."/>
            <person name="Kachouri-Lafond R."/>
            <person name="Nishino A."/>
            <person name="Ugolini M."/>
            <person name="Chourrout P."/>
            <person name="Nishida H."/>
            <person name="Aasland R."/>
            <person name="Huzurbazar S."/>
            <person name="Westhof E."/>
            <person name="Delsuc F."/>
            <person name="Lehrach H."/>
            <person name="Reinhardt R."/>
            <person name="Weissenbach J."/>
            <person name="Roy S.W."/>
            <person name="Artiguenave F."/>
            <person name="Postlethwait J.H."/>
            <person name="Manak J.R."/>
            <person name="Thompson E.M."/>
            <person name="Jaillon O."/>
            <person name="Du Pasquier L."/>
            <person name="Boudinot P."/>
            <person name="Liberles D.A."/>
            <person name="Volff J.N."/>
            <person name="Philippe H."/>
            <person name="Lenhard B."/>
            <person name="Roest Crollius H."/>
            <person name="Wincker P."/>
            <person name="Chourrout D."/>
        </authorList>
    </citation>
    <scope>NUCLEOTIDE SEQUENCE [LARGE SCALE GENOMIC DNA]</scope>
</reference>
<dbReference type="AlphaFoldDB" id="E4YA23"/>